<protein>
    <submittedName>
        <fullName evidence="3">Emm-like cell surface protein CspZ.2</fullName>
    </submittedName>
</protein>
<feature type="compositionally biased region" description="Acidic residues" evidence="2">
    <location>
        <begin position="726"/>
        <end position="753"/>
    </location>
</feature>
<feature type="compositionally biased region" description="Polar residues" evidence="2">
    <location>
        <begin position="773"/>
        <end position="782"/>
    </location>
</feature>
<keyword evidence="4" id="KW-1185">Reference proteome</keyword>
<feature type="compositionally biased region" description="Low complexity" evidence="2">
    <location>
        <begin position="486"/>
        <end position="496"/>
    </location>
</feature>
<feature type="compositionally biased region" description="Low complexity" evidence="2">
    <location>
        <begin position="517"/>
        <end position="537"/>
    </location>
</feature>
<feature type="region of interest" description="Disordered" evidence="2">
    <location>
        <begin position="79"/>
        <end position="133"/>
    </location>
</feature>
<name>A0A2P6NUG2_9EUKA</name>
<evidence type="ECO:0000313" key="3">
    <source>
        <dbReference type="EMBL" id="PRP87607.1"/>
    </source>
</evidence>
<feature type="coiled-coil region" evidence="1">
    <location>
        <begin position="324"/>
        <end position="437"/>
    </location>
</feature>
<feature type="region of interest" description="Disordered" evidence="2">
    <location>
        <begin position="726"/>
        <end position="782"/>
    </location>
</feature>
<feature type="region of interest" description="Disordered" evidence="2">
    <location>
        <begin position="486"/>
        <end position="537"/>
    </location>
</feature>
<dbReference type="Proteomes" id="UP000241769">
    <property type="component" value="Unassembled WGS sequence"/>
</dbReference>
<accession>A0A2P6NUG2</accession>
<evidence type="ECO:0000313" key="4">
    <source>
        <dbReference type="Proteomes" id="UP000241769"/>
    </source>
</evidence>
<feature type="compositionally biased region" description="Basic and acidic residues" evidence="2">
    <location>
        <begin position="88"/>
        <end position="101"/>
    </location>
</feature>
<organism evidence="3 4">
    <name type="scientific">Planoprotostelium fungivorum</name>
    <dbReference type="NCBI Taxonomy" id="1890364"/>
    <lineage>
        <taxon>Eukaryota</taxon>
        <taxon>Amoebozoa</taxon>
        <taxon>Evosea</taxon>
        <taxon>Variosea</taxon>
        <taxon>Cavosteliida</taxon>
        <taxon>Cavosteliaceae</taxon>
        <taxon>Planoprotostelium</taxon>
    </lineage>
</organism>
<reference evidence="3 4" key="1">
    <citation type="journal article" date="2018" name="Genome Biol. Evol.">
        <title>Multiple Roots of Fruiting Body Formation in Amoebozoa.</title>
        <authorList>
            <person name="Hillmann F."/>
            <person name="Forbes G."/>
            <person name="Novohradska S."/>
            <person name="Ferling I."/>
            <person name="Riege K."/>
            <person name="Groth M."/>
            <person name="Westermann M."/>
            <person name="Marz M."/>
            <person name="Spaller T."/>
            <person name="Winckler T."/>
            <person name="Schaap P."/>
            <person name="Glockner G."/>
        </authorList>
    </citation>
    <scope>NUCLEOTIDE SEQUENCE [LARGE SCALE GENOMIC DNA]</scope>
    <source>
        <strain evidence="3 4">Jena</strain>
    </source>
</reference>
<proteinExistence type="predicted"/>
<dbReference type="AlphaFoldDB" id="A0A2P6NUG2"/>
<dbReference type="InParanoid" id="A0A2P6NUG2"/>
<keyword evidence="1" id="KW-0175">Coiled coil</keyword>
<sequence>MRVVLSENVTLSEVLPGSSLDDLHATASYIGRSVQKLLQITKSNELKLPGKQERLYSPLPLYGTVGMIWPQMDEVDPSHSNSSVLTKIEQKKRPPVNEKSKAGSIEEEQQKQEVQIRNSIQPRADQSTLTSGGPEAMLPTSCFCPREIPTVQEVARPLAFVECRLAWFRYLQLSAKTRFPHLEGNFAICFSYENEQHASNGLYLESFTNVQSARLNNSHDQNQSAFQKNLFQLLAYIRPSNEALEKISQVLYKRQNRRGEQDAAIRADIQKLHEKISRLEGLLEHKEENEKALLTLCQEHETVNEGPHFGLTPSQKLSESQPTSEALRHEVKTLISQVKHLQEEADDLRKTSRTTSVKSSEDLKIKQDELEKAQQELSTVNSVHHIDAVSHAEVVNALQSQLKKAQEDISNTKSSSVRLEEELKAEHAVELQKVQEELSKTKSVAKTCSDKHKEAIKVQIVRIKNARKITEMREAKLKSVQEEMSALKASSEASSARPNGELRRRDGDVTELEEVISSSTPMNTSTTPIETSTSIPAPTAAFVDRTTTPAPVGNVLRKFRRHSRDDTSATFAPTPARVEVSRGSKRILEPDVDADLTNFAKHSKLGNPTEAPVQSTRNKRRLEASMDDDVDLITSATKLFKLSDLSDLLSANATTAVVNPRLQPEPQIIFHYAPGELRSQSTPVSSSISAATSGVEVIRFDEEDLDEVLTVVTHNSGVANLEEVAEAEEWEETVEQQSEEDDGEEEDSDEDEVLVFCPPSASSLQGYKERVEANQSSPMESQ</sequence>
<feature type="compositionally biased region" description="Polar residues" evidence="2">
    <location>
        <begin position="116"/>
        <end position="131"/>
    </location>
</feature>
<gene>
    <name evidence="3" type="ORF">PROFUN_04634</name>
</gene>
<dbReference type="EMBL" id="MDYQ01000019">
    <property type="protein sequence ID" value="PRP87607.1"/>
    <property type="molecule type" value="Genomic_DNA"/>
</dbReference>
<evidence type="ECO:0000256" key="1">
    <source>
        <dbReference type="SAM" id="Coils"/>
    </source>
</evidence>
<evidence type="ECO:0000256" key="2">
    <source>
        <dbReference type="SAM" id="MobiDB-lite"/>
    </source>
</evidence>
<comment type="caution">
    <text evidence="3">The sequence shown here is derived from an EMBL/GenBank/DDBJ whole genome shotgun (WGS) entry which is preliminary data.</text>
</comment>